<dbReference type="CDD" id="cd00413">
    <property type="entry name" value="Glyco_hydrolase_16"/>
    <property type="match status" value="1"/>
</dbReference>
<reference evidence="5 6" key="1">
    <citation type="submission" date="2020-06" db="EMBL/GenBank/DDBJ databases">
        <title>WGS assembly of Ceratodon purpureus strain R40.</title>
        <authorList>
            <person name="Carey S.B."/>
            <person name="Jenkins J."/>
            <person name="Shu S."/>
            <person name="Lovell J.T."/>
            <person name="Sreedasyam A."/>
            <person name="Maumus F."/>
            <person name="Tiley G.P."/>
            <person name="Fernandez-Pozo N."/>
            <person name="Barry K."/>
            <person name="Chen C."/>
            <person name="Wang M."/>
            <person name="Lipzen A."/>
            <person name="Daum C."/>
            <person name="Saski C.A."/>
            <person name="Payton A.C."/>
            <person name="Mcbreen J.C."/>
            <person name="Conrad R.E."/>
            <person name="Kollar L.M."/>
            <person name="Olsson S."/>
            <person name="Huttunen S."/>
            <person name="Landis J.B."/>
            <person name="Wickett N.J."/>
            <person name="Johnson M.G."/>
            <person name="Rensing S.A."/>
            <person name="Grimwood J."/>
            <person name="Schmutz J."/>
            <person name="Mcdaniel S.F."/>
        </authorList>
    </citation>
    <scope>NUCLEOTIDE SEQUENCE [LARGE SCALE GENOMIC DNA]</scope>
    <source>
        <strain evidence="5 6">R40</strain>
    </source>
</reference>
<evidence type="ECO:0000256" key="3">
    <source>
        <dbReference type="SAM" id="MobiDB-lite"/>
    </source>
</evidence>
<dbReference type="Gene3D" id="2.60.120.200">
    <property type="match status" value="1"/>
</dbReference>
<dbReference type="InterPro" id="IPR050546">
    <property type="entry name" value="Glycosyl_Hydrlase_16"/>
</dbReference>
<feature type="coiled-coil region" evidence="2">
    <location>
        <begin position="403"/>
        <end position="455"/>
    </location>
</feature>
<proteinExistence type="inferred from homology"/>
<organism evidence="5 6">
    <name type="scientific">Ceratodon purpureus</name>
    <name type="common">Fire moss</name>
    <name type="synonym">Dicranum purpureum</name>
    <dbReference type="NCBI Taxonomy" id="3225"/>
    <lineage>
        <taxon>Eukaryota</taxon>
        <taxon>Viridiplantae</taxon>
        <taxon>Streptophyta</taxon>
        <taxon>Embryophyta</taxon>
        <taxon>Bryophyta</taxon>
        <taxon>Bryophytina</taxon>
        <taxon>Bryopsida</taxon>
        <taxon>Dicranidae</taxon>
        <taxon>Pseudoditrichales</taxon>
        <taxon>Ditrichaceae</taxon>
        <taxon>Ceratodon</taxon>
    </lineage>
</organism>
<keyword evidence="2" id="KW-0175">Coiled coil</keyword>
<name>A0A8T0HFL6_CERPU</name>
<evidence type="ECO:0000313" key="5">
    <source>
        <dbReference type="EMBL" id="KAG0570571.1"/>
    </source>
</evidence>
<comment type="similarity">
    <text evidence="1">Belongs to the glycosyl hydrolase 16 family.</text>
</comment>
<sequence length="498" mass="56026">MSMEEPCVAAKAGHSWRNVFWEDFTSPGCLEKSFRHPMGKGKWKWDAASNKEIHWEPACAQIVNEAHCHGGKVLRVCVFSDWFHRIDRLATKQQFGYGYYEARCRFKGAEGMHSAFWLLPEGMWDKPVPPGEIQGGVEIDVVEHRGKDGNRADVSRQGNTAVHWGGYGAHHRSVAYKQMNLPDAPSAWAKFGLLHEPGGMKWYWNGREVNSCHVWSPMPNSIYFSTEVNESGGWAGQDLSSYGPLENPTGYIEVDYCGFWELASSSELSAPVPYRDPAMSSKVEQAESGSHSETLSHTFTVRQMLRFEDLEALRGVGDGEQSWFVPFPAGRVIREPRRAQTLLSVETKHIASLITEWSGTQFAHEDYTLEVQEVCANGLRLRYAKRAHSSPHVLDINVIVHDSGAAEEEATQLRAQVRELEQRSRETESRMQERIDQLESRLATELSQLKELVQNSMSGSQMVHEHDGSGSQDLPSTFAAKIGNLRDNVRASPVRPEP</sequence>
<dbReference type="GO" id="GO:0005975">
    <property type="term" value="P:carbohydrate metabolic process"/>
    <property type="evidence" value="ECO:0007669"/>
    <property type="project" value="InterPro"/>
</dbReference>
<protein>
    <recommendedName>
        <fullName evidence="4">GH16 domain-containing protein</fullName>
    </recommendedName>
</protein>
<evidence type="ECO:0000256" key="1">
    <source>
        <dbReference type="ARBA" id="ARBA00006865"/>
    </source>
</evidence>
<dbReference type="InterPro" id="IPR000757">
    <property type="entry name" value="Beta-glucanase-like"/>
</dbReference>
<feature type="region of interest" description="Disordered" evidence="3">
    <location>
        <begin position="457"/>
        <end position="498"/>
    </location>
</feature>
<dbReference type="PANTHER" id="PTHR10963">
    <property type="entry name" value="GLYCOSYL HYDROLASE-RELATED"/>
    <property type="match status" value="1"/>
</dbReference>
<evidence type="ECO:0000259" key="4">
    <source>
        <dbReference type="PROSITE" id="PS51762"/>
    </source>
</evidence>
<feature type="domain" description="GH16" evidence="4">
    <location>
        <begin position="14"/>
        <end position="265"/>
    </location>
</feature>
<gene>
    <name evidence="5" type="ORF">KC19_6G171500</name>
</gene>
<dbReference type="SUPFAM" id="SSF49899">
    <property type="entry name" value="Concanavalin A-like lectins/glucanases"/>
    <property type="match status" value="1"/>
</dbReference>
<accession>A0A8T0HFL6</accession>
<dbReference type="EMBL" id="CM026427">
    <property type="protein sequence ID" value="KAG0570571.1"/>
    <property type="molecule type" value="Genomic_DNA"/>
</dbReference>
<evidence type="ECO:0000313" key="6">
    <source>
        <dbReference type="Proteomes" id="UP000822688"/>
    </source>
</evidence>
<comment type="caution">
    <text evidence="5">The sequence shown here is derived from an EMBL/GenBank/DDBJ whole genome shotgun (WGS) entry which is preliminary data.</text>
</comment>
<dbReference type="InterPro" id="IPR013320">
    <property type="entry name" value="ConA-like_dom_sf"/>
</dbReference>
<dbReference type="Pfam" id="PF00722">
    <property type="entry name" value="Glyco_hydro_16"/>
    <property type="match status" value="1"/>
</dbReference>
<dbReference type="GO" id="GO:0004553">
    <property type="term" value="F:hydrolase activity, hydrolyzing O-glycosyl compounds"/>
    <property type="evidence" value="ECO:0007669"/>
    <property type="project" value="InterPro"/>
</dbReference>
<dbReference type="PROSITE" id="PS51762">
    <property type="entry name" value="GH16_2"/>
    <property type="match status" value="1"/>
</dbReference>
<evidence type="ECO:0000256" key="2">
    <source>
        <dbReference type="SAM" id="Coils"/>
    </source>
</evidence>
<keyword evidence="6" id="KW-1185">Reference proteome</keyword>
<dbReference type="Proteomes" id="UP000822688">
    <property type="component" value="Chromosome 6"/>
</dbReference>
<dbReference type="PANTHER" id="PTHR10963:SF55">
    <property type="entry name" value="GLYCOSIDE HYDROLASE FAMILY 16 PROTEIN"/>
    <property type="match status" value="1"/>
</dbReference>
<dbReference type="AlphaFoldDB" id="A0A8T0HFL6"/>